<accession>A0A151T311</accession>
<evidence type="ECO:0000256" key="1">
    <source>
        <dbReference type="SAM" id="MobiDB-lite"/>
    </source>
</evidence>
<evidence type="ECO:0000313" key="3">
    <source>
        <dbReference type="Proteomes" id="UP000075243"/>
    </source>
</evidence>
<feature type="compositionally biased region" description="Basic and acidic residues" evidence="1">
    <location>
        <begin position="66"/>
        <end position="76"/>
    </location>
</feature>
<sequence>MVFKGRFFSSKKSDSSSPDASSNNSPRSFSSNSPSRSDKKKPKSAANQTLTAAAACRQTQVKDAAKKKDAAVKGKETQTGLFSAARDSPGKKLTAAATAIKTRSGPLPQESFFGFRGEKGTAAALGGSNLSRPGGGRGGDGKKKELASQSRVGFRESSGAGWGDNGSNSDSMSTSGSVPSREQSPVVLPRSRLQNGESSAEATGISVTLCV</sequence>
<gene>
    <name evidence="2" type="ORF">KK1_015943</name>
</gene>
<protein>
    <submittedName>
        <fullName evidence="2">Uncharacterized protein</fullName>
    </submittedName>
</protein>
<proteinExistence type="predicted"/>
<evidence type="ECO:0000313" key="2">
    <source>
        <dbReference type="EMBL" id="KYP61453.1"/>
    </source>
</evidence>
<organism evidence="2 3">
    <name type="scientific">Cajanus cajan</name>
    <name type="common">Pigeon pea</name>
    <name type="synonym">Cajanus indicus</name>
    <dbReference type="NCBI Taxonomy" id="3821"/>
    <lineage>
        <taxon>Eukaryota</taxon>
        <taxon>Viridiplantae</taxon>
        <taxon>Streptophyta</taxon>
        <taxon>Embryophyta</taxon>
        <taxon>Tracheophyta</taxon>
        <taxon>Spermatophyta</taxon>
        <taxon>Magnoliopsida</taxon>
        <taxon>eudicotyledons</taxon>
        <taxon>Gunneridae</taxon>
        <taxon>Pentapetalae</taxon>
        <taxon>rosids</taxon>
        <taxon>fabids</taxon>
        <taxon>Fabales</taxon>
        <taxon>Fabaceae</taxon>
        <taxon>Papilionoideae</taxon>
        <taxon>50 kb inversion clade</taxon>
        <taxon>NPAAA clade</taxon>
        <taxon>indigoferoid/millettioid clade</taxon>
        <taxon>Phaseoleae</taxon>
        <taxon>Cajanus</taxon>
    </lineage>
</organism>
<feature type="compositionally biased region" description="Low complexity" evidence="1">
    <location>
        <begin position="91"/>
        <end position="102"/>
    </location>
</feature>
<dbReference type="OMA" id="SHDNISC"/>
<dbReference type="AlphaFoldDB" id="A0A151T311"/>
<name>A0A151T311_CAJCA</name>
<dbReference type="EMBL" id="CM003610">
    <property type="protein sequence ID" value="KYP61453.1"/>
    <property type="molecule type" value="Genomic_DNA"/>
</dbReference>
<feature type="compositionally biased region" description="Polar residues" evidence="1">
    <location>
        <begin position="192"/>
        <end position="201"/>
    </location>
</feature>
<reference evidence="2 3" key="1">
    <citation type="journal article" date="2012" name="Nat. Biotechnol.">
        <title>Draft genome sequence of pigeonpea (Cajanus cajan), an orphan legume crop of resource-poor farmers.</title>
        <authorList>
            <person name="Varshney R.K."/>
            <person name="Chen W."/>
            <person name="Li Y."/>
            <person name="Bharti A.K."/>
            <person name="Saxena R.K."/>
            <person name="Schlueter J.A."/>
            <person name="Donoghue M.T."/>
            <person name="Azam S."/>
            <person name="Fan G."/>
            <person name="Whaley A.M."/>
            <person name="Farmer A.D."/>
            <person name="Sheridan J."/>
            <person name="Iwata A."/>
            <person name="Tuteja R."/>
            <person name="Penmetsa R.V."/>
            <person name="Wu W."/>
            <person name="Upadhyaya H.D."/>
            <person name="Yang S.P."/>
            <person name="Shah T."/>
            <person name="Saxena K.B."/>
            <person name="Michael T."/>
            <person name="McCombie W.R."/>
            <person name="Yang B."/>
            <person name="Zhang G."/>
            <person name="Yang H."/>
            <person name="Wang J."/>
            <person name="Spillane C."/>
            <person name="Cook D.R."/>
            <person name="May G.D."/>
            <person name="Xu X."/>
            <person name="Jackson S.A."/>
        </authorList>
    </citation>
    <scope>NUCLEOTIDE SEQUENCE [LARGE SCALE GENOMIC DNA]</scope>
    <source>
        <strain evidence="3">cv. Asha</strain>
    </source>
</reference>
<feature type="region of interest" description="Disordered" evidence="1">
    <location>
        <begin position="66"/>
        <end position="211"/>
    </location>
</feature>
<dbReference type="STRING" id="3821.A0A151T311"/>
<feature type="region of interest" description="Disordered" evidence="1">
    <location>
        <begin position="1"/>
        <end position="51"/>
    </location>
</feature>
<feature type="compositionally biased region" description="Low complexity" evidence="1">
    <location>
        <begin position="1"/>
        <end position="35"/>
    </location>
</feature>
<keyword evidence="3" id="KW-1185">Reference proteome</keyword>
<dbReference type="Gramene" id="C.cajan_15498.t">
    <property type="protein sequence ID" value="C.cajan_15498.t"/>
    <property type="gene ID" value="C.cajan_15498"/>
</dbReference>
<dbReference type="Proteomes" id="UP000075243">
    <property type="component" value="Chromosome 8"/>
</dbReference>
<feature type="compositionally biased region" description="Low complexity" evidence="1">
    <location>
        <begin position="165"/>
        <end position="177"/>
    </location>
</feature>